<feature type="compositionally biased region" description="Basic and acidic residues" evidence="1">
    <location>
        <begin position="198"/>
        <end position="210"/>
    </location>
</feature>
<dbReference type="Proteomes" id="UP000335636">
    <property type="component" value="Unassembled WGS sequence"/>
</dbReference>
<keyword evidence="3" id="KW-1185">Reference proteome</keyword>
<comment type="caution">
    <text evidence="2">The sequence shown here is derived from an EMBL/GenBank/DDBJ whole genome shotgun (WGS) entry which is preliminary data.</text>
</comment>
<dbReference type="EMBL" id="CABDUW010001088">
    <property type="protein sequence ID" value="VTJ78545.1"/>
    <property type="molecule type" value="Genomic_DNA"/>
</dbReference>
<sequence length="256" mass="28552">MTVIAFVELGLHFPAPRSFWVALGGPVSVETRALLVLMAFGKTQRCRRGPAQRWAELGRPGRFCNPRRLAWLKAALCLALAGFVPYLSCQGTSGEDHMDHCLEDFQEQRQRYIDRQEALHRSVDAAPKLKPVCSEDTVLRALHEYTRKYHPLSLGMGPPNQLPLRLAPSTHPRGHREHSTQHSPKSPGLQQTGSVSSHEGEHPSWERDTVLVRPEGAGLSTKRPWASHNTLLVVSLSWEQWSPTAGLCEVTTVIPI</sequence>
<dbReference type="PANTHER" id="PTHR47301">
    <property type="entry name" value="HYPOTHETICAL PROTEIN LOC681006"/>
    <property type="match status" value="1"/>
</dbReference>
<evidence type="ECO:0000256" key="1">
    <source>
        <dbReference type="SAM" id="MobiDB-lite"/>
    </source>
</evidence>
<reference evidence="2" key="1">
    <citation type="submission" date="2019-04" db="EMBL/GenBank/DDBJ databases">
        <authorList>
            <person name="Alioto T."/>
            <person name="Alioto T."/>
        </authorList>
    </citation>
    <scope>NUCLEOTIDE SEQUENCE [LARGE SCALE GENOMIC DNA]</scope>
</reference>
<name>A0A5E4C9Y9_MARMO</name>
<protein>
    <submittedName>
        <fullName evidence="2">Uncharacterized protein</fullName>
    </submittedName>
</protein>
<dbReference type="PANTHER" id="PTHR47301:SF1">
    <property type="entry name" value="CHROMOSOME 10 OPEN READING FRAME 82"/>
    <property type="match status" value="1"/>
</dbReference>
<dbReference type="InterPro" id="IPR043246">
    <property type="entry name" value="SPMIP5"/>
</dbReference>
<proteinExistence type="predicted"/>
<organism evidence="2 3">
    <name type="scientific">Marmota monax</name>
    <name type="common">Woodchuck</name>
    <dbReference type="NCBI Taxonomy" id="9995"/>
    <lineage>
        <taxon>Eukaryota</taxon>
        <taxon>Metazoa</taxon>
        <taxon>Chordata</taxon>
        <taxon>Craniata</taxon>
        <taxon>Vertebrata</taxon>
        <taxon>Euteleostomi</taxon>
        <taxon>Mammalia</taxon>
        <taxon>Eutheria</taxon>
        <taxon>Euarchontoglires</taxon>
        <taxon>Glires</taxon>
        <taxon>Rodentia</taxon>
        <taxon>Sciuromorpha</taxon>
        <taxon>Sciuridae</taxon>
        <taxon>Xerinae</taxon>
        <taxon>Marmotini</taxon>
        <taxon>Marmota</taxon>
    </lineage>
</organism>
<feature type="region of interest" description="Disordered" evidence="1">
    <location>
        <begin position="152"/>
        <end position="211"/>
    </location>
</feature>
<feature type="compositionally biased region" description="Polar residues" evidence="1">
    <location>
        <begin position="181"/>
        <end position="197"/>
    </location>
</feature>
<evidence type="ECO:0000313" key="3">
    <source>
        <dbReference type="Proteomes" id="UP000335636"/>
    </source>
</evidence>
<dbReference type="AlphaFoldDB" id="A0A5E4C9Y9"/>
<evidence type="ECO:0000313" key="2">
    <source>
        <dbReference type="EMBL" id="VTJ78545.1"/>
    </source>
</evidence>
<accession>A0A5E4C9Y9</accession>
<gene>
    <name evidence="2" type="ORF">MONAX_5E045324</name>
</gene>